<evidence type="ECO:0000313" key="1">
    <source>
        <dbReference type="EMBL" id="KAK7853413.1"/>
    </source>
</evidence>
<accession>A0AAW0LP31</accession>
<gene>
    <name evidence="1" type="ORF">CFP56_035855</name>
</gene>
<protein>
    <submittedName>
        <fullName evidence="1">Uncharacterized protein</fullName>
    </submittedName>
</protein>
<sequence>MAAPPSKTHLSLFTFFSFFLIIQARLILNRSDLKALSIIQKDLGLNCQHYHSTKPCNTPGKWTIS</sequence>
<dbReference type="AlphaFoldDB" id="A0AAW0LP31"/>
<reference evidence="1 2" key="1">
    <citation type="journal article" date="2018" name="Sci. Data">
        <title>The draft genome sequence of cork oak.</title>
        <authorList>
            <person name="Ramos A.M."/>
            <person name="Usie A."/>
            <person name="Barbosa P."/>
            <person name="Barros P.M."/>
            <person name="Capote T."/>
            <person name="Chaves I."/>
            <person name="Simoes F."/>
            <person name="Abreu I."/>
            <person name="Carrasquinho I."/>
            <person name="Faro C."/>
            <person name="Guimaraes J.B."/>
            <person name="Mendonca D."/>
            <person name="Nobrega F."/>
            <person name="Rodrigues L."/>
            <person name="Saibo N.J.M."/>
            <person name="Varela M.C."/>
            <person name="Egas C."/>
            <person name="Matos J."/>
            <person name="Miguel C.M."/>
            <person name="Oliveira M.M."/>
            <person name="Ricardo C.P."/>
            <person name="Goncalves S."/>
        </authorList>
    </citation>
    <scope>NUCLEOTIDE SEQUENCE [LARGE SCALE GENOMIC DNA]</scope>
    <source>
        <strain evidence="2">cv. HL8</strain>
    </source>
</reference>
<proteinExistence type="predicted"/>
<name>A0AAW0LP31_QUESU</name>
<evidence type="ECO:0000313" key="2">
    <source>
        <dbReference type="Proteomes" id="UP000237347"/>
    </source>
</evidence>
<organism evidence="1 2">
    <name type="scientific">Quercus suber</name>
    <name type="common">Cork oak</name>
    <dbReference type="NCBI Taxonomy" id="58331"/>
    <lineage>
        <taxon>Eukaryota</taxon>
        <taxon>Viridiplantae</taxon>
        <taxon>Streptophyta</taxon>
        <taxon>Embryophyta</taxon>
        <taxon>Tracheophyta</taxon>
        <taxon>Spermatophyta</taxon>
        <taxon>Magnoliopsida</taxon>
        <taxon>eudicotyledons</taxon>
        <taxon>Gunneridae</taxon>
        <taxon>Pentapetalae</taxon>
        <taxon>rosids</taxon>
        <taxon>fabids</taxon>
        <taxon>Fagales</taxon>
        <taxon>Fagaceae</taxon>
        <taxon>Quercus</taxon>
    </lineage>
</organism>
<dbReference type="Proteomes" id="UP000237347">
    <property type="component" value="Unassembled WGS sequence"/>
</dbReference>
<comment type="caution">
    <text evidence="1">The sequence shown here is derived from an EMBL/GenBank/DDBJ whole genome shotgun (WGS) entry which is preliminary data.</text>
</comment>
<dbReference type="EMBL" id="PKMF04000065">
    <property type="protein sequence ID" value="KAK7853413.1"/>
    <property type="molecule type" value="Genomic_DNA"/>
</dbReference>
<keyword evidence="2" id="KW-1185">Reference proteome</keyword>